<dbReference type="AlphaFoldDB" id="A0A3B4ATZ5"/>
<evidence type="ECO:0000313" key="11">
    <source>
        <dbReference type="Ensembl" id="ENSPMGP00000020657.1"/>
    </source>
</evidence>
<dbReference type="PANTHER" id="PTHR11157">
    <property type="entry name" value="FATTY ACID ACYL TRANSFERASE-RELATED"/>
    <property type="match status" value="1"/>
</dbReference>
<evidence type="ECO:0000256" key="8">
    <source>
        <dbReference type="ARBA" id="ARBA00023136"/>
    </source>
</evidence>
<keyword evidence="7 10" id="KW-0443">Lipid metabolism</keyword>
<protein>
    <recommendedName>
        <fullName evidence="10">Elongation of very long chain fatty acids protein</fullName>
        <ecNumber evidence="10">2.3.1.199</ecNumber>
    </recommendedName>
    <alternativeName>
        <fullName evidence="10">Very-long-chain 3-oxoacyl-CoA synthase</fullName>
    </alternativeName>
</protein>
<dbReference type="EC" id="2.3.1.199" evidence="10"/>
<evidence type="ECO:0000256" key="7">
    <source>
        <dbReference type="ARBA" id="ARBA00023098"/>
    </source>
</evidence>
<sequence>MASVYLRLRSFYNEMLENGDKRTEVWPLVCSPVPVTLILLMYLCVVQLGPRLMRHCTPFDLRPLLIVYNFSMVGLCAYMCYEFLVTSWLSDYSLICQPVDYSRNPLAMRMAGVCWWYFVSKIIELSDTVFIILRKKNSHLTFLHVYHHSSMIYWWALIKYLPGGQTFFNALLNTLVHTVMYLYYGLAAIGPHMQKHLWWKRYLTNLQLAQFVMYLVHTTCNLTAECDYPNSVNIAGMVYVITLVILFSNFYYQNYLSKKMSKHSV</sequence>
<name>A0A3B4ATZ5_9GOBI</name>
<reference evidence="11" key="2">
    <citation type="submission" date="2025-09" db="UniProtKB">
        <authorList>
            <consortium name="Ensembl"/>
        </authorList>
    </citation>
    <scope>IDENTIFICATION</scope>
</reference>
<dbReference type="InterPro" id="IPR030457">
    <property type="entry name" value="ELO_CS"/>
</dbReference>
<evidence type="ECO:0000256" key="4">
    <source>
        <dbReference type="ARBA" id="ARBA00022692"/>
    </source>
</evidence>
<dbReference type="GO" id="GO:0030148">
    <property type="term" value="P:sphingolipid biosynthetic process"/>
    <property type="evidence" value="ECO:0007669"/>
    <property type="project" value="TreeGrafter"/>
</dbReference>
<proteinExistence type="inferred from homology"/>
<dbReference type="PANTHER" id="PTHR11157:SF150">
    <property type="entry name" value="ELONGATION OF VERY LONG CHAIN FATTY ACIDS PROTEIN"/>
    <property type="match status" value="1"/>
</dbReference>
<dbReference type="GO" id="GO:0034626">
    <property type="term" value="P:fatty acid elongation, polyunsaturated fatty acid"/>
    <property type="evidence" value="ECO:0007669"/>
    <property type="project" value="TreeGrafter"/>
</dbReference>
<organism evidence="11 12">
    <name type="scientific">Periophthalmus magnuspinnatus</name>
    <dbReference type="NCBI Taxonomy" id="409849"/>
    <lineage>
        <taxon>Eukaryota</taxon>
        <taxon>Metazoa</taxon>
        <taxon>Chordata</taxon>
        <taxon>Craniata</taxon>
        <taxon>Vertebrata</taxon>
        <taxon>Euteleostomi</taxon>
        <taxon>Actinopterygii</taxon>
        <taxon>Neopterygii</taxon>
        <taxon>Teleostei</taxon>
        <taxon>Neoteleostei</taxon>
        <taxon>Acanthomorphata</taxon>
        <taxon>Gobiaria</taxon>
        <taxon>Gobiiformes</taxon>
        <taxon>Gobioidei</taxon>
        <taxon>Gobiidae</taxon>
        <taxon>Oxudercinae</taxon>
        <taxon>Periophthalmus</taxon>
    </lineage>
</organism>
<dbReference type="GO" id="GO:0019367">
    <property type="term" value="P:fatty acid elongation, saturated fatty acid"/>
    <property type="evidence" value="ECO:0007669"/>
    <property type="project" value="TreeGrafter"/>
</dbReference>
<dbReference type="STRING" id="409849.ENSPMGP00000020657"/>
<dbReference type="Ensembl" id="ENSPMGT00000022018.1">
    <property type="protein sequence ID" value="ENSPMGP00000020657.1"/>
    <property type="gene ID" value="ENSPMGG00000016730.1"/>
</dbReference>
<evidence type="ECO:0000256" key="1">
    <source>
        <dbReference type="ARBA" id="ARBA00004141"/>
    </source>
</evidence>
<dbReference type="Pfam" id="PF01151">
    <property type="entry name" value="ELO"/>
    <property type="match status" value="1"/>
</dbReference>
<evidence type="ECO:0000256" key="9">
    <source>
        <dbReference type="ARBA" id="ARBA00023160"/>
    </source>
</evidence>
<keyword evidence="3 10" id="KW-0808">Transferase</keyword>
<keyword evidence="12" id="KW-1185">Reference proteome</keyword>
<keyword evidence="5 10" id="KW-0276">Fatty acid metabolism</keyword>
<evidence type="ECO:0000256" key="10">
    <source>
        <dbReference type="RuleBase" id="RU361115"/>
    </source>
</evidence>
<accession>A0A3B4ATZ5</accession>
<keyword evidence="2 10" id="KW-0444">Lipid biosynthesis</keyword>
<evidence type="ECO:0000256" key="5">
    <source>
        <dbReference type="ARBA" id="ARBA00022832"/>
    </source>
</evidence>
<comment type="similarity">
    <text evidence="10">Belongs to the ELO family.</text>
</comment>
<dbReference type="GO" id="GO:0034625">
    <property type="term" value="P:fatty acid elongation, monounsaturated fatty acid"/>
    <property type="evidence" value="ECO:0007669"/>
    <property type="project" value="TreeGrafter"/>
</dbReference>
<dbReference type="GO" id="GO:0009922">
    <property type="term" value="F:fatty acid elongase activity"/>
    <property type="evidence" value="ECO:0007669"/>
    <property type="project" value="UniProtKB-EC"/>
</dbReference>
<keyword evidence="9 10" id="KW-0275">Fatty acid biosynthesis</keyword>
<evidence type="ECO:0000256" key="6">
    <source>
        <dbReference type="ARBA" id="ARBA00022989"/>
    </source>
</evidence>
<evidence type="ECO:0000313" key="12">
    <source>
        <dbReference type="Proteomes" id="UP000261520"/>
    </source>
</evidence>
<evidence type="ECO:0000256" key="3">
    <source>
        <dbReference type="ARBA" id="ARBA00022679"/>
    </source>
</evidence>
<keyword evidence="4" id="KW-0812">Transmembrane</keyword>
<dbReference type="GO" id="GO:0042761">
    <property type="term" value="P:very long-chain fatty acid biosynthetic process"/>
    <property type="evidence" value="ECO:0007669"/>
    <property type="project" value="TreeGrafter"/>
</dbReference>
<dbReference type="PROSITE" id="PS01188">
    <property type="entry name" value="ELO"/>
    <property type="match status" value="1"/>
</dbReference>
<evidence type="ECO:0000256" key="2">
    <source>
        <dbReference type="ARBA" id="ARBA00022516"/>
    </source>
</evidence>
<comment type="subcellular location">
    <subcellularLocation>
        <location evidence="1">Membrane</location>
        <topology evidence="1">Multi-pass membrane protein</topology>
    </subcellularLocation>
</comment>
<dbReference type="Proteomes" id="UP000261520">
    <property type="component" value="Unplaced"/>
</dbReference>
<dbReference type="GO" id="GO:0005789">
    <property type="term" value="C:endoplasmic reticulum membrane"/>
    <property type="evidence" value="ECO:0007669"/>
    <property type="project" value="TreeGrafter"/>
</dbReference>
<comment type="catalytic activity">
    <reaction evidence="10">
        <text>a very-long-chain acyl-CoA + malonyl-CoA + H(+) = a very-long-chain 3-oxoacyl-CoA + CO2 + CoA</text>
        <dbReference type="Rhea" id="RHEA:32727"/>
        <dbReference type="ChEBI" id="CHEBI:15378"/>
        <dbReference type="ChEBI" id="CHEBI:16526"/>
        <dbReference type="ChEBI" id="CHEBI:57287"/>
        <dbReference type="ChEBI" id="CHEBI:57384"/>
        <dbReference type="ChEBI" id="CHEBI:90725"/>
        <dbReference type="ChEBI" id="CHEBI:90736"/>
        <dbReference type="EC" id="2.3.1.199"/>
    </reaction>
</comment>
<reference evidence="11" key="1">
    <citation type="submission" date="2025-08" db="UniProtKB">
        <authorList>
            <consortium name="Ensembl"/>
        </authorList>
    </citation>
    <scope>IDENTIFICATION</scope>
</reference>
<keyword evidence="8" id="KW-0472">Membrane</keyword>
<dbReference type="InterPro" id="IPR002076">
    <property type="entry name" value="ELO_fam"/>
</dbReference>
<keyword evidence="6" id="KW-1133">Transmembrane helix</keyword>